<evidence type="ECO:0000313" key="21">
    <source>
        <dbReference type="Proteomes" id="UP001500307"/>
    </source>
</evidence>
<evidence type="ECO:0000313" key="20">
    <source>
        <dbReference type="EMBL" id="GAA4568500.1"/>
    </source>
</evidence>
<evidence type="ECO:0000256" key="7">
    <source>
        <dbReference type="ARBA" id="ARBA00022927"/>
    </source>
</evidence>
<evidence type="ECO:0000256" key="18">
    <source>
        <dbReference type="SAM" id="Phobius"/>
    </source>
</evidence>
<comment type="caution">
    <text evidence="20">The sequence shown here is derived from an EMBL/GenBank/DDBJ whole genome shotgun (WGS) entry which is preliminary data.</text>
</comment>
<evidence type="ECO:0000256" key="15">
    <source>
        <dbReference type="ARBA" id="ARBA00033342"/>
    </source>
</evidence>
<feature type="domain" description="Membrane insertase YidC/Oxa/ALB C-terminal" evidence="19">
    <location>
        <begin position="38"/>
        <end position="256"/>
    </location>
</feature>
<keyword evidence="21" id="KW-1185">Reference proteome</keyword>
<name>A0ABP8SHN0_9ACTN</name>
<organism evidence="20 21">
    <name type="scientific">Micromonospora coerulea</name>
    <dbReference type="NCBI Taxonomy" id="47856"/>
    <lineage>
        <taxon>Bacteria</taxon>
        <taxon>Bacillati</taxon>
        <taxon>Actinomycetota</taxon>
        <taxon>Actinomycetes</taxon>
        <taxon>Micromonosporales</taxon>
        <taxon>Micromonosporaceae</taxon>
        <taxon>Micromonospora</taxon>
    </lineage>
</organism>
<feature type="compositionally biased region" description="Basic residues" evidence="17">
    <location>
        <begin position="314"/>
        <end position="325"/>
    </location>
</feature>
<evidence type="ECO:0000256" key="5">
    <source>
        <dbReference type="ARBA" id="ARBA00022475"/>
    </source>
</evidence>
<evidence type="ECO:0000256" key="10">
    <source>
        <dbReference type="ARBA" id="ARBA00023186"/>
    </source>
</evidence>
<evidence type="ECO:0000256" key="4">
    <source>
        <dbReference type="ARBA" id="ARBA00022448"/>
    </source>
</evidence>
<dbReference type="InterPro" id="IPR001708">
    <property type="entry name" value="YidC/ALB3/OXA1/COX18"/>
</dbReference>
<feature type="transmembrane region" description="Helical" evidence="18">
    <location>
        <begin position="38"/>
        <end position="58"/>
    </location>
</feature>
<comment type="subunit">
    <text evidence="12">Interacts with the Sec translocase complex via SecD. Specifically interacts with transmembrane segments of nascent integral membrane proteins during membrane integration.</text>
</comment>
<feature type="region of interest" description="Disordered" evidence="17">
    <location>
        <begin position="267"/>
        <end position="325"/>
    </location>
</feature>
<dbReference type="InterPro" id="IPR028055">
    <property type="entry name" value="YidC/Oxa/ALB_C"/>
</dbReference>
<feature type="compositionally biased region" description="Low complexity" evidence="17">
    <location>
        <begin position="301"/>
        <end position="313"/>
    </location>
</feature>
<keyword evidence="9 18" id="KW-0472">Membrane</keyword>
<dbReference type="Pfam" id="PF02096">
    <property type="entry name" value="60KD_IMP"/>
    <property type="match status" value="1"/>
</dbReference>
<gene>
    <name evidence="20" type="ORF">GCM10023176_23020</name>
</gene>
<evidence type="ECO:0000256" key="6">
    <source>
        <dbReference type="ARBA" id="ARBA00022692"/>
    </source>
</evidence>
<dbReference type="CDD" id="cd20070">
    <property type="entry name" value="5TM_YidC_Alb3"/>
    <property type="match status" value="1"/>
</dbReference>
<dbReference type="InterPro" id="IPR047196">
    <property type="entry name" value="YidC_ALB_C"/>
</dbReference>
<evidence type="ECO:0000256" key="8">
    <source>
        <dbReference type="ARBA" id="ARBA00022989"/>
    </source>
</evidence>
<evidence type="ECO:0000256" key="13">
    <source>
        <dbReference type="ARBA" id="ARBA00031538"/>
    </source>
</evidence>
<dbReference type="PANTHER" id="PTHR12428">
    <property type="entry name" value="OXA1"/>
    <property type="match status" value="1"/>
</dbReference>
<sequence>MSLDWIYFAISWILLTWHSAWDAIGVSVDAVLGTNWSWILAIIFLVVTVRVILFPVFVKQIKSQRAMQALQPRVKELQEKHKGDRETLQKEMMELYRKEKANPLMGCLPMFLQIPVFLGLFHVLRRLDPAKQSKSLYGWTVDQFDSASNAKLFTAPIAGKFGSTADELARLGANGGTVKLIAGILVLIMIATTYLTSRQMILKTGWAEDPQQRMVQRLMLYGIPVSLLVSGSIFPIGVIIYWVTNNLFTLGQQQWVLRKFPPMVTAKPGATAGRPAQPAKTGGLLGRKAAPAPAKPQVTTPKVAGPKPGAKPVNPKKTRPAKRQG</sequence>
<proteinExistence type="inferred from homology"/>
<comment type="subcellular location">
    <subcellularLocation>
        <location evidence="1">Cell membrane</location>
        <topology evidence="1">Multi-pass membrane protein</topology>
    </subcellularLocation>
    <subcellularLocation>
        <location evidence="16">Membrane</location>
        <topology evidence="16">Multi-pass membrane protein</topology>
    </subcellularLocation>
</comment>
<evidence type="ECO:0000256" key="14">
    <source>
        <dbReference type="ARBA" id="ARBA00033245"/>
    </source>
</evidence>
<evidence type="ECO:0000256" key="3">
    <source>
        <dbReference type="ARBA" id="ARBA00015325"/>
    </source>
</evidence>
<reference evidence="21" key="1">
    <citation type="journal article" date="2019" name="Int. J. Syst. Evol. Microbiol.">
        <title>The Global Catalogue of Microorganisms (GCM) 10K type strain sequencing project: providing services to taxonomists for standard genome sequencing and annotation.</title>
        <authorList>
            <consortium name="The Broad Institute Genomics Platform"/>
            <consortium name="The Broad Institute Genome Sequencing Center for Infectious Disease"/>
            <person name="Wu L."/>
            <person name="Ma J."/>
        </authorList>
    </citation>
    <scope>NUCLEOTIDE SEQUENCE [LARGE SCALE GENOMIC DNA]</scope>
    <source>
        <strain evidence="21">JCM 3175</strain>
    </source>
</reference>
<accession>A0ABP8SHN0</accession>
<keyword evidence="6 16" id="KW-0812">Transmembrane</keyword>
<evidence type="ECO:0000256" key="9">
    <source>
        <dbReference type="ARBA" id="ARBA00023136"/>
    </source>
</evidence>
<dbReference type="PANTHER" id="PTHR12428:SF65">
    <property type="entry name" value="CYTOCHROME C OXIDASE ASSEMBLY PROTEIN COX18, MITOCHONDRIAL"/>
    <property type="match status" value="1"/>
</dbReference>
<dbReference type="NCBIfam" id="TIGR03592">
    <property type="entry name" value="yidC_oxa1_cterm"/>
    <property type="match status" value="1"/>
</dbReference>
<keyword evidence="4" id="KW-0813">Transport</keyword>
<evidence type="ECO:0000256" key="12">
    <source>
        <dbReference type="ARBA" id="ARBA00026028"/>
    </source>
</evidence>
<feature type="transmembrane region" description="Helical" evidence="18">
    <location>
        <begin position="180"/>
        <end position="197"/>
    </location>
</feature>
<feature type="transmembrane region" description="Helical" evidence="18">
    <location>
        <begin position="103"/>
        <end position="124"/>
    </location>
</feature>
<evidence type="ECO:0000259" key="19">
    <source>
        <dbReference type="Pfam" id="PF02096"/>
    </source>
</evidence>
<comment type="function">
    <text evidence="11">Required for the insertion and/or proper folding and/or complex formation of integral membrane proteins into the membrane. Involved in integration of membrane proteins that insert both dependently and independently of the Sec translocase complex, as well as at least some lipoproteins. Aids folding of multispanning membrane proteins.</text>
</comment>
<keyword evidence="10" id="KW-0143">Chaperone</keyword>
<protein>
    <recommendedName>
        <fullName evidence="3">Membrane protein insertase YidC</fullName>
    </recommendedName>
    <alternativeName>
        <fullName evidence="15">Foldase YidC</fullName>
    </alternativeName>
    <alternativeName>
        <fullName evidence="14">Membrane integrase YidC</fullName>
    </alternativeName>
    <alternativeName>
        <fullName evidence="13">Membrane protein YidC</fullName>
    </alternativeName>
</protein>
<evidence type="ECO:0000256" key="16">
    <source>
        <dbReference type="RuleBase" id="RU003945"/>
    </source>
</evidence>
<evidence type="ECO:0000256" key="17">
    <source>
        <dbReference type="SAM" id="MobiDB-lite"/>
    </source>
</evidence>
<evidence type="ECO:0000256" key="11">
    <source>
        <dbReference type="ARBA" id="ARBA00025034"/>
    </source>
</evidence>
<dbReference type="EMBL" id="BAABGU010000010">
    <property type="protein sequence ID" value="GAA4568500.1"/>
    <property type="molecule type" value="Genomic_DNA"/>
</dbReference>
<keyword evidence="8 18" id="KW-1133">Transmembrane helix</keyword>
<evidence type="ECO:0000256" key="2">
    <source>
        <dbReference type="ARBA" id="ARBA00010527"/>
    </source>
</evidence>
<feature type="transmembrane region" description="Helical" evidence="18">
    <location>
        <begin position="218"/>
        <end position="243"/>
    </location>
</feature>
<keyword evidence="5" id="KW-1003">Cell membrane</keyword>
<dbReference type="Proteomes" id="UP001500307">
    <property type="component" value="Unassembled WGS sequence"/>
</dbReference>
<comment type="similarity">
    <text evidence="2">Belongs to the OXA1/ALB3/YidC family. Type 1 subfamily.</text>
</comment>
<dbReference type="RefSeq" id="WP_200212058.1">
    <property type="nucleotide sequence ID" value="NZ_BAABGU010000010.1"/>
</dbReference>
<evidence type="ECO:0000256" key="1">
    <source>
        <dbReference type="ARBA" id="ARBA00004651"/>
    </source>
</evidence>
<keyword evidence="7" id="KW-0653">Protein transport</keyword>